<dbReference type="CDD" id="cd00118">
    <property type="entry name" value="LysM"/>
    <property type="match status" value="1"/>
</dbReference>
<evidence type="ECO:0000313" key="2">
    <source>
        <dbReference type="EMBL" id="MST75419.1"/>
    </source>
</evidence>
<dbReference type="Pfam" id="PF12673">
    <property type="entry name" value="SipL"/>
    <property type="match status" value="3"/>
</dbReference>
<dbReference type="InterPro" id="IPR036779">
    <property type="entry name" value="LysM_dom_sf"/>
</dbReference>
<sequence>MYLYKVRSGGIFLLELKKHEIRQNRKKAGAFTQITLDDDYIVPDSKADVVKIIHTMGNVTFEEPKVTGQSVWVKGRMDFTVLYRSDQAENKVEALQGAIPFQEKISMDGVDEEDPVNLSWDMEDLSVNFINSRKLDVRALLDIRAEAEEKGSEEIPESAECTVEYQQKNTECTLMNLIIDKKDILRVRNEITLPNAKPNIYKILWQSIQPQNIEKELENGEIRIRGEAQVGILYRTEEDEQVQWFETTMPFQGNIECEDAASGDIFWVQLEPASMEIESRGDYDGEERLLGIEMVFGANVRIWREETVRVLQDIFAVNKKVLPQTQDAIYQELVVKNHAKIRMGDQMHLEGEKEKILQICSCRGDIHIDEASQTPEGIFVSGVLTVHLLYVTADDNYPVEHIREILPFEQLVEVPGMSKDVQFYMGHGIDQINVNLLDNSTYEVKAAVSLEVLAIREHHYNRITDLQEEPFDPEELKRQPGIMGYVVKEGEELWDIAKQYHTTVGELMQTNSLKAEKPEAGSRILIVKKVG</sequence>
<dbReference type="InterPro" id="IPR018392">
    <property type="entry name" value="LysM"/>
</dbReference>
<dbReference type="InterPro" id="IPR024300">
    <property type="entry name" value="SipL_SPOCS_dom"/>
</dbReference>
<evidence type="ECO:0000259" key="1">
    <source>
        <dbReference type="PROSITE" id="PS51782"/>
    </source>
</evidence>
<dbReference type="SUPFAM" id="SSF54106">
    <property type="entry name" value="LysM domain"/>
    <property type="match status" value="1"/>
</dbReference>
<proteinExistence type="predicted"/>
<feature type="domain" description="LysM" evidence="1">
    <location>
        <begin position="483"/>
        <end position="526"/>
    </location>
</feature>
<dbReference type="EMBL" id="VUNI01000018">
    <property type="protein sequence ID" value="MST75419.1"/>
    <property type="molecule type" value="Genomic_DNA"/>
</dbReference>
<name>A0A6L5YTY5_9FIRM</name>
<dbReference type="Proteomes" id="UP000474024">
    <property type="component" value="Unassembled WGS sequence"/>
</dbReference>
<comment type="caution">
    <text evidence="2">The sequence shown here is derived from an EMBL/GenBank/DDBJ whole genome shotgun (WGS) entry which is preliminary data.</text>
</comment>
<dbReference type="PROSITE" id="PS51782">
    <property type="entry name" value="LYSM"/>
    <property type="match status" value="1"/>
</dbReference>
<evidence type="ECO:0000313" key="3">
    <source>
        <dbReference type="Proteomes" id="UP000474024"/>
    </source>
</evidence>
<gene>
    <name evidence="2" type="ORF">FYJ75_10385</name>
</gene>
<reference evidence="2 3" key="1">
    <citation type="submission" date="2019-08" db="EMBL/GenBank/DDBJ databases">
        <title>In-depth cultivation of the pig gut microbiome towards novel bacterial diversity and tailored functional studies.</title>
        <authorList>
            <person name="Wylensek D."/>
            <person name="Hitch T.C.A."/>
            <person name="Clavel T."/>
        </authorList>
    </citation>
    <scope>NUCLEOTIDE SEQUENCE [LARGE SCALE GENOMIC DNA]</scope>
    <source>
        <strain evidence="2 3">MUC/MUC-530-WT-4D</strain>
    </source>
</reference>
<dbReference type="AlphaFoldDB" id="A0A6L5YTY5"/>
<dbReference type="Pfam" id="PF01476">
    <property type="entry name" value="LysM"/>
    <property type="match status" value="1"/>
</dbReference>
<keyword evidence="3" id="KW-1185">Reference proteome</keyword>
<organism evidence="2 3">
    <name type="scientific">Roseburia porci</name>
    <dbReference type="NCBI Taxonomy" id="2605790"/>
    <lineage>
        <taxon>Bacteria</taxon>
        <taxon>Bacillati</taxon>
        <taxon>Bacillota</taxon>
        <taxon>Clostridia</taxon>
        <taxon>Lachnospirales</taxon>
        <taxon>Lachnospiraceae</taxon>
        <taxon>Roseburia</taxon>
    </lineage>
</organism>
<dbReference type="Gene3D" id="3.10.350.10">
    <property type="entry name" value="LysM domain"/>
    <property type="match status" value="1"/>
</dbReference>
<protein>
    <submittedName>
        <fullName evidence="2">DUF3794 domain-containing protein</fullName>
    </submittedName>
</protein>
<dbReference type="SMART" id="SM00257">
    <property type="entry name" value="LysM"/>
    <property type="match status" value="1"/>
</dbReference>
<accession>A0A6L5YTY5</accession>